<accession>A0AAV4P748</accession>
<comment type="caution">
    <text evidence="2">The sequence shown here is derived from an EMBL/GenBank/DDBJ whole genome shotgun (WGS) entry which is preliminary data.</text>
</comment>
<dbReference type="EMBL" id="BPLR01021588">
    <property type="protein sequence ID" value="GIX91526.1"/>
    <property type="molecule type" value="Genomic_DNA"/>
</dbReference>
<reference evidence="2 3" key="1">
    <citation type="submission" date="2021-06" db="EMBL/GenBank/DDBJ databases">
        <title>Caerostris extrusa draft genome.</title>
        <authorList>
            <person name="Kono N."/>
            <person name="Arakawa K."/>
        </authorList>
    </citation>
    <scope>NUCLEOTIDE SEQUENCE [LARGE SCALE GENOMIC DNA]</scope>
</reference>
<organism evidence="2 3">
    <name type="scientific">Caerostris extrusa</name>
    <name type="common">Bark spider</name>
    <name type="synonym">Caerostris bankana</name>
    <dbReference type="NCBI Taxonomy" id="172846"/>
    <lineage>
        <taxon>Eukaryota</taxon>
        <taxon>Metazoa</taxon>
        <taxon>Ecdysozoa</taxon>
        <taxon>Arthropoda</taxon>
        <taxon>Chelicerata</taxon>
        <taxon>Arachnida</taxon>
        <taxon>Araneae</taxon>
        <taxon>Araneomorphae</taxon>
        <taxon>Entelegynae</taxon>
        <taxon>Araneoidea</taxon>
        <taxon>Araneidae</taxon>
        <taxon>Caerostris</taxon>
    </lineage>
</organism>
<name>A0AAV4P748_CAEEX</name>
<evidence type="ECO:0000256" key="1">
    <source>
        <dbReference type="SAM" id="MobiDB-lite"/>
    </source>
</evidence>
<evidence type="ECO:0000313" key="2">
    <source>
        <dbReference type="EMBL" id="GIX91526.1"/>
    </source>
</evidence>
<dbReference type="AlphaFoldDB" id="A0AAV4P748"/>
<feature type="compositionally biased region" description="Basic residues" evidence="1">
    <location>
        <begin position="242"/>
        <end position="251"/>
    </location>
</feature>
<proteinExistence type="predicted"/>
<feature type="compositionally biased region" description="Basic residues" evidence="1">
    <location>
        <begin position="204"/>
        <end position="224"/>
    </location>
</feature>
<gene>
    <name evidence="2" type="ORF">CEXT_755281</name>
</gene>
<protein>
    <submittedName>
        <fullName evidence="2">Uncharacterized protein</fullName>
    </submittedName>
</protein>
<keyword evidence="3" id="KW-1185">Reference proteome</keyword>
<sequence length="294" mass="33533">MSKRTALKISSINQSSEKRKKKKVPKYFAPFKNGKGKTEDLSNKETENCCHALSLYLGGGKNSQDETRLKTGALSGFVTQPTTSDVRLRIVTVHRDRHTTRRCDVPTCSAGYKKYTHITFRASERFLSKQVHKRKRKDLKTSERLRVAWTWVTPAGRKSNCALSTSATPRKSKKGDGVGVREGSGKKNPFPARGVVPSTPPIRKLARKEHKEKEKKKKKKKNRSIGRGFPNFQISRVEEKEKKKKETKKKQCNSTRTSRGAKGLGFRWEYESSSDRRNSRKSTRRFSGWVTRTA</sequence>
<feature type="compositionally biased region" description="Basic and acidic residues" evidence="1">
    <location>
        <begin position="268"/>
        <end position="277"/>
    </location>
</feature>
<evidence type="ECO:0000313" key="3">
    <source>
        <dbReference type="Proteomes" id="UP001054945"/>
    </source>
</evidence>
<dbReference type="Proteomes" id="UP001054945">
    <property type="component" value="Unassembled WGS sequence"/>
</dbReference>
<feature type="region of interest" description="Disordered" evidence="1">
    <location>
        <begin position="159"/>
        <end position="294"/>
    </location>
</feature>
<feature type="region of interest" description="Disordered" evidence="1">
    <location>
        <begin position="1"/>
        <end position="30"/>
    </location>
</feature>